<comment type="caution">
    <text evidence="2">The sequence shown here is derived from an EMBL/GenBank/DDBJ whole genome shotgun (WGS) entry which is preliminary data.</text>
</comment>
<reference evidence="2 3" key="1">
    <citation type="journal article" date="2012" name="J. Bacteriol.">
        <title>Genome Sequence of the Halotolerant Bacterium Imtechella halotolerans K1T.</title>
        <authorList>
            <person name="Kumar S."/>
            <person name="Vikram S."/>
            <person name="Subramanian S."/>
            <person name="Raghava G.P."/>
            <person name="Pinnaka A.K."/>
        </authorList>
    </citation>
    <scope>NUCLEOTIDE SEQUENCE [LARGE SCALE GENOMIC DNA]</scope>
    <source>
        <strain evidence="2 3">K1</strain>
    </source>
</reference>
<dbReference type="AlphaFoldDB" id="I0WFQ5"/>
<protein>
    <recommendedName>
        <fullName evidence="4">DUF3307 domain-containing protein</fullName>
    </recommendedName>
</protein>
<keyword evidence="1" id="KW-0472">Membrane</keyword>
<name>I0WFQ5_9FLAO</name>
<gene>
    <name evidence="2" type="ORF">W5A_06615</name>
</gene>
<evidence type="ECO:0000313" key="3">
    <source>
        <dbReference type="Proteomes" id="UP000005938"/>
    </source>
</evidence>
<dbReference type="RefSeq" id="WP_008238703.1">
    <property type="nucleotide sequence ID" value="NZ_AJJU01000006.1"/>
</dbReference>
<proteinExistence type="predicted"/>
<feature type="transmembrane region" description="Helical" evidence="1">
    <location>
        <begin position="91"/>
        <end position="111"/>
    </location>
</feature>
<keyword evidence="1" id="KW-1133">Transmembrane helix</keyword>
<dbReference type="STRING" id="946077.W5A_06615"/>
<dbReference type="eggNOG" id="COG5061">
    <property type="taxonomic scope" value="Bacteria"/>
</dbReference>
<feature type="transmembrane region" description="Helical" evidence="1">
    <location>
        <begin position="60"/>
        <end position="79"/>
    </location>
</feature>
<accession>I0WFQ5</accession>
<feature type="transmembrane region" description="Helical" evidence="1">
    <location>
        <begin position="123"/>
        <end position="145"/>
    </location>
</feature>
<feature type="transmembrane region" description="Helical" evidence="1">
    <location>
        <begin position="212"/>
        <end position="234"/>
    </location>
</feature>
<keyword evidence="1" id="KW-0812">Transmembrane</keyword>
<sequence length="238" mass="26825">MIVLVITFLLAHLLGDFVLQPASWVAHKNTYKVASKFLYIHVLVHALLLVVLLKFDTQYWVGILTICLGHYGIDILKIYTQKQEASPKAFIVDQLAHLVLIIGVAYAYYPTSDIWFLFKSEKWLLSITSLILVSQVGAIVIRVLMSSWKLEEDSANESLKNAGMYIGIVERLMIFGFVVFDQWAAIGWLIAAKSIFRFSDLSRAKDRKLTEYMIIGTLLSVAIAISVGLLHNYIGSLL</sequence>
<dbReference type="Proteomes" id="UP000005938">
    <property type="component" value="Unassembled WGS sequence"/>
</dbReference>
<evidence type="ECO:0000313" key="2">
    <source>
        <dbReference type="EMBL" id="EID75221.1"/>
    </source>
</evidence>
<organism evidence="2 3">
    <name type="scientific">Imtechella halotolerans K1</name>
    <dbReference type="NCBI Taxonomy" id="946077"/>
    <lineage>
        <taxon>Bacteria</taxon>
        <taxon>Pseudomonadati</taxon>
        <taxon>Bacteroidota</taxon>
        <taxon>Flavobacteriia</taxon>
        <taxon>Flavobacteriales</taxon>
        <taxon>Flavobacteriaceae</taxon>
        <taxon>Imtechella</taxon>
    </lineage>
</organism>
<dbReference type="InterPro" id="IPR021737">
    <property type="entry name" value="Phage_phiKZ_Orf197"/>
</dbReference>
<dbReference type="PATRIC" id="fig|946077.3.peg.1340"/>
<dbReference type="Pfam" id="PF11750">
    <property type="entry name" value="DUF3307"/>
    <property type="match status" value="1"/>
</dbReference>
<evidence type="ECO:0000256" key="1">
    <source>
        <dbReference type="SAM" id="Phobius"/>
    </source>
</evidence>
<dbReference type="OrthoDB" id="8536716at2"/>
<keyword evidence="3" id="KW-1185">Reference proteome</keyword>
<evidence type="ECO:0008006" key="4">
    <source>
        <dbReference type="Google" id="ProtNLM"/>
    </source>
</evidence>
<feature type="transmembrane region" description="Helical" evidence="1">
    <location>
        <begin position="37"/>
        <end position="53"/>
    </location>
</feature>
<dbReference type="EMBL" id="AJJU01000006">
    <property type="protein sequence ID" value="EID75221.1"/>
    <property type="molecule type" value="Genomic_DNA"/>
</dbReference>
<feature type="transmembrane region" description="Helical" evidence="1">
    <location>
        <begin position="165"/>
        <end position="191"/>
    </location>
</feature>